<protein>
    <submittedName>
        <fullName evidence="1">Nucleoside/nucleotide kinase family protein</fullName>
    </submittedName>
</protein>
<dbReference type="NCBIfam" id="NF006745">
    <property type="entry name" value="PRK09270.1-4"/>
    <property type="match status" value="1"/>
</dbReference>
<keyword evidence="1" id="KW-0808">Transferase</keyword>
<dbReference type="EMBL" id="AAMGFJ010000015">
    <property type="protein sequence ID" value="EDH0571096.1"/>
    <property type="molecule type" value="Genomic_DNA"/>
</dbReference>
<accession>A0A632U1C9</accession>
<evidence type="ECO:0000313" key="1">
    <source>
        <dbReference type="EMBL" id="EDH0571096.1"/>
    </source>
</evidence>
<reference evidence="1" key="1">
    <citation type="submission" date="2018-07" db="EMBL/GenBank/DDBJ databases">
        <authorList>
            <consortium name="GenomeTrakr network: Whole genome sequencing for foodborne pathogen traceback"/>
        </authorList>
    </citation>
    <scope>NUCLEOTIDE SEQUENCE</scope>
    <source>
        <strain evidence="1">FDA00001204</strain>
    </source>
</reference>
<dbReference type="Gene3D" id="3.40.50.300">
    <property type="entry name" value="P-loop containing nucleotide triphosphate hydrolases"/>
    <property type="match status" value="1"/>
</dbReference>
<dbReference type="NCBIfam" id="NF006742">
    <property type="entry name" value="PRK09270.1-1"/>
    <property type="match status" value="1"/>
</dbReference>
<dbReference type="PANTHER" id="PTHR10285">
    <property type="entry name" value="URIDINE KINASE"/>
    <property type="match status" value="1"/>
</dbReference>
<comment type="caution">
    <text evidence="1">The sequence shown here is derived from an EMBL/GenBank/DDBJ whole genome shotgun (WGS) entry which is preliminary data.</text>
</comment>
<sequence>MKIALTVNGLHVEAHYHDDEIEKVHKPLLQHLAKIHAAKPERRTIVFLSAPPGTGKSTLTTFWEYLSRLDDELPEIQTLPMDGFHYYNSWLEAHNLRDCKGAPETFNVDKLAENLRQVRAGEATWPQYDRQRHDPVEHAVVVTAPIVIIEGNWLLRHDERWRVLAEYCDYSLFIRAPAEVLRARLVGRKLAGGLSQAEADAFYEHTDGPNVRRVLENSRSVDLMLEMTANGEYRLAHS</sequence>
<name>A0A632U1C9_SALER</name>
<dbReference type="InterPro" id="IPR027417">
    <property type="entry name" value="P-loop_NTPase"/>
</dbReference>
<dbReference type="SUPFAM" id="SSF52540">
    <property type="entry name" value="P-loop containing nucleoside triphosphate hydrolases"/>
    <property type="match status" value="1"/>
</dbReference>
<organism evidence="1">
    <name type="scientific">Salmonella enterica subsp. arizonae</name>
    <dbReference type="NCBI Taxonomy" id="59203"/>
    <lineage>
        <taxon>Bacteria</taxon>
        <taxon>Pseudomonadati</taxon>
        <taxon>Pseudomonadota</taxon>
        <taxon>Gammaproteobacteria</taxon>
        <taxon>Enterobacterales</taxon>
        <taxon>Enterobacteriaceae</taxon>
        <taxon>Salmonella</taxon>
    </lineage>
</organism>
<dbReference type="AlphaFoldDB" id="A0A632U1C9"/>
<proteinExistence type="predicted"/>
<keyword evidence="1" id="KW-0418">Kinase</keyword>
<dbReference type="GO" id="GO:0016301">
    <property type="term" value="F:kinase activity"/>
    <property type="evidence" value="ECO:0007669"/>
    <property type="project" value="UniProtKB-KW"/>
</dbReference>
<gene>
    <name evidence="1" type="ORF">AHX45_13255</name>
</gene>